<evidence type="ECO:0000313" key="8">
    <source>
        <dbReference type="EMBL" id="MCK2219290.1"/>
    </source>
</evidence>
<accession>A0ABT0G3X4</accession>
<dbReference type="PANTHER" id="PTHR43806">
    <property type="entry name" value="PEPTIDASE S8"/>
    <property type="match status" value="1"/>
</dbReference>
<evidence type="ECO:0000256" key="4">
    <source>
        <dbReference type="ARBA" id="ARBA00022825"/>
    </source>
</evidence>
<dbReference type="InterPro" id="IPR050131">
    <property type="entry name" value="Peptidase_S8_subtilisin-like"/>
</dbReference>
<evidence type="ECO:0000256" key="2">
    <source>
        <dbReference type="ARBA" id="ARBA00022670"/>
    </source>
</evidence>
<dbReference type="PANTHER" id="PTHR43806:SF11">
    <property type="entry name" value="CEREVISIN-RELATED"/>
    <property type="match status" value="1"/>
</dbReference>
<dbReference type="InterPro" id="IPR023827">
    <property type="entry name" value="Peptidase_S8_Asp-AS"/>
</dbReference>
<evidence type="ECO:0000256" key="5">
    <source>
        <dbReference type="PROSITE-ProRule" id="PRU01240"/>
    </source>
</evidence>
<dbReference type="Proteomes" id="UP001317259">
    <property type="component" value="Unassembled WGS sequence"/>
</dbReference>
<organism evidence="8 9">
    <name type="scientific">Actinomadura luzonensis</name>
    <dbReference type="NCBI Taxonomy" id="2805427"/>
    <lineage>
        <taxon>Bacteria</taxon>
        <taxon>Bacillati</taxon>
        <taxon>Actinomycetota</taxon>
        <taxon>Actinomycetes</taxon>
        <taxon>Streptosporangiales</taxon>
        <taxon>Thermomonosporaceae</taxon>
        <taxon>Actinomadura</taxon>
    </lineage>
</organism>
<dbReference type="EMBL" id="JAKRKC020000002">
    <property type="protein sequence ID" value="MCK2219290.1"/>
    <property type="molecule type" value="Genomic_DNA"/>
</dbReference>
<dbReference type="InterPro" id="IPR000209">
    <property type="entry name" value="Peptidase_S8/S53_dom"/>
</dbReference>
<dbReference type="InterPro" id="IPR023828">
    <property type="entry name" value="Peptidase_S8_Ser-AS"/>
</dbReference>
<evidence type="ECO:0000256" key="1">
    <source>
        <dbReference type="ARBA" id="ARBA00011073"/>
    </source>
</evidence>
<feature type="domain" description="Peptidase S8/S53" evidence="7">
    <location>
        <begin position="468"/>
        <end position="604"/>
    </location>
</feature>
<protein>
    <submittedName>
        <fullName evidence="8">S8 family serine peptidase</fullName>
    </submittedName>
</protein>
<dbReference type="PROSITE" id="PS00138">
    <property type="entry name" value="SUBTILASE_SER"/>
    <property type="match status" value="1"/>
</dbReference>
<dbReference type="Pfam" id="PF00082">
    <property type="entry name" value="Peptidase_S8"/>
    <property type="match status" value="2"/>
</dbReference>
<comment type="similarity">
    <text evidence="1 5">Belongs to the peptidase S8 family.</text>
</comment>
<dbReference type="PROSITE" id="PS51892">
    <property type="entry name" value="SUBTILASE"/>
    <property type="match status" value="1"/>
</dbReference>
<dbReference type="InterPro" id="IPR022398">
    <property type="entry name" value="Peptidase_S8_His-AS"/>
</dbReference>
<comment type="caution">
    <text evidence="8">The sequence shown here is derived from an EMBL/GenBank/DDBJ whole genome shotgun (WGS) entry which is preliminary data.</text>
</comment>
<feature type="region of interest" description="Disordered" evidence="6">
    <location>
        <begin position="449"/>
        <end position="471"/>
    </location>
</feature>
<feature type="compositionally biased region" description="Polar residues" evidence="6">
    <location>
        <begin position="458"/>
        <end position="471"/>
    </location>
</feature>
<feature type="active site" description="Charge relay system" evidence="5">
    <location>
        <position position="552"/>
    </location>
</feature>
<sequence>MRTLDARLRHLVRRTRGRAAVADSLFAGSLFAERVGWLPGPGNGAVDVLLSCTDDRWLGDLPGLAERVAPATAARPDASGGGPWQDGGLYTARVPVNALERLAGHDSVLRIESSRPLFPELNVSRPEVRAPAPGGGPGAGEGAVVAIIDSGVDYTHPAFRDAVGGSRILCLWDQNAPGAPEASTPYGREYRKEDLDKALDAADPAAVVPHADDELGHGTHVAGIAAGDDSRLGGEYTGIAPRAGLIVVALSGEPGVTLGRSTQLVDAAAYAVRRAEGLPVAVNLSQGMNGGGHGGESLVERALDALAARPGVAIVKSAGNEQEWNIHAGGTLAEGATAELELLVRPGDVEDDVIEIWFGGEDTISVGVAPPSGPRSPFTPPGEERLFTTAAGDRVTIDSETDCSGSGDTAVTVILSRGRGAGVEPGTWRLLLRGDAVPRGRYDAWIERAPRGGDGAPEQTTFSAASADPTRTISVPGTARRVITVGSYATRPASWWTGLGELSSFSSRGPSRTGARKPDLAAPGEWIASARCAGSAQPPRPDAAHTLMAGTSMAAPHVCGAAAVVLAARAAAGLPPLSGEQVGQLLRDTARPAGSGPDDAWGAGRLDVSAAVEAAAVAAFPQVLNVRADGGRLSWETDVPCSWELRCHTDAGRLSIGQALRTLGDPAPAREHAADLTGLPAGDYVCEILVTAPSGLWTRDDNAGGGHPVRVPGPARPAEPAVEAGGDDLRRVKGVGPVIARLLAEHGITTFRQLAGTPPDELAVVLQPAGMSGERLARMGLAERAALLAAEEDAAREAAGTGGAGGATLERHSFTLTVTADTATGLAVGCEIRHHGTDDAQRLRSWDVGALEAFIEERGGLRLSGGGPADDAGPPAQG</sequence>
<dbReference type="PROSITE" id="PS00136">
    <property type="entry name" value="SUBTILASE_ASP"/>
    <property type="match status" value="1"/>
</dbReference>
<feature type="active site" description="Charge relay system" evidence="5">
    <location>
        <position position="217"/>
    </location>
</feature>
<feature type="compositionally biased region" description="Low complexity" evidence="6">
    <location>
        <begin position="869"/>
        <end position="878"/>
    </location>
</feature>
<evidence type="ECO:0000256" key="6">
    <source>
        <dbReference type="SAM" id="MobiDB-lite"/>
    </source>
</evidence>
<dbReference type="RefSeq" id="WP_242376763.1">
    <property type="nucleotide sequence ID" value="NZ_JAKRKC020000002.1"/>
</dbReference>
<keyword evidence="9" id="KW-1185">Reference proteome</keyword>
<evidence type="ECO:0000313" key="9">
    <source>
        <dbReference type="Proteomes" id="UP001317259"/>
    </source>
</evidence>
<keyword evidence="2 5" id="KW-0645">Protease</keyword>
<feature type="region of interest" description="Disordered" evidence="6">
    <location>
        <begin position="859"/>
        <end position="878"/>
    </location>
</feature>
<evidence type="ECO:0000259" key="7">
    <source>
        <dbReference type="Pfam" id="PF00082"/>
    </source>
</evidence>
<proteinExistence type="inferred from homology"/>
<feature type="domain" description="Peptidase S8/S53" evidence="7">
    <location>
        <begin position="140"/>
        <end position="381"/>
    </location>
</feature>
<keyword evidence="3 5" id="KW-0378">Hydrolase</keyword>
<gene>
    <name evidence="8" type="ORF">MF672_036670</name>
</gene>
<keyword evidence="4 5" id="KW-0720">Serine protease</keyword>
<evidence type="ECO:0000256" key="3">
    <source>
        <dbReference type="ARBA" id="ARBA00022801"/>
    </source>
</evidence>
<feature type="active site" description="Charge relay system" evidence="5">
    <location>
        <position position="149"/>
    </location>
</feature>
<feature type="region of interest" description="Disordered" evidence="6">
    <location>
        <begin position="500"/>
        <end position="521"/>
    </location>
</feature>
<dbReference type="PROSITE" id="PS00137">
    <property type="entry name" value="SUBTILASE_HIS"/>
    <property type="match status" value="1"/>
</dbReference>
<reference evidence="8 9" key="1">
    <citation type="submission" date="2022-04" db="EMBL/GenBank/DDBJ databases">
        <title>Genome draft of Actinomadura sp. ATCC 31491.</title>
        <authorList>
            <person name="Shi X."/>
            <person name="Du Y."/>
        </authorList>
    </citation>
    <scope>NUCLEOTIDE SEQUENCE [LARGE SCALE GENOMIC DNA]</scope>
    <source>
        <strain evidence="8 9">ATCC 31491</strain>
    </source>
</reference>
<name>A0ABT0G3X4_9ACTN</name>